<dbReference type="AlphaFoldDB" id="A0A1M5KSQ8"/>
<dbReference type="InterPro" id="IPR035421">
    <property type="entry name" value="Terminase_6C"/>
</dbReference>
<gene>
    <name evidence="3" type="ORF">SAMN05443248_1951</name>
</gene>
<proteinExistence type="predicted"/>
<dbReference type="InterPro" id="IPR006517">
    <property type="entry name" value="Phage_terminase_lsu-like_C"/>
</dbReference>
<dbReference type="OrthoDB" id="9771580at2"/>
<sequence>MATAPRSVEANLIRSDFGAFVRHAFRMVHGERLGDQPYVDHLCYVISRLIDGEINRLLINLPPQHLKSFVGTICLAAFLLGKNPRLRIILTAYNDTFAEALCGKIRNMMQSPWYQQAFTTRIKDGHSRANDFETRDGGGIFAVSATGAITGRPADFILYDDPHEIGDWNNERKLDLVWANFNTVISRLNDRVNGRILVVAHRVSDKDLSSYLLQEKGWKYLRLPFIAVKTRTYELGHEEWTRKKGDVLRPEAYPPAEIERLRRTQVAPPFELFYQQGLGSQAALRARPEHFQNFAPHQLPIGPVVLSVDPGHGGGPNASRSVIQAWKRQGKQHYLIDQFCEQCDAEDLRRAFWWFVRKYNPSVALIENTANGPALYSMVRRKANFEIRLITPRRDSKAVRFNDHLPKIRNKHIHLPEFAIWREGFIEELVGFPGEFDDQVDALTQYLDFMESDPVIPPPRKREPLIARVNASTVRWRRR</sequence>
<protein>
    <submittedName>
        <fullName evidence="3">Phage uncharacterized protein (Putative large terminase), C-terminal domain-containing protein</fullName>
    </submittedName>
</protein>
<accession>A0A1M5KSQ8</accession>
<dbReference type="NCBIfam" id="TIGR01630">
    <property type="entry name" value="psiM2_ORF9"/>
    <property type="match status" value="1"/>
</dbReference>
<keyword evidence="1" id="KW-1188">Viral release from host cell</keyword>
<dbReference type="Proteomes" id="UP000189796">
    <property type="component" value="Chromosome I"/>
</dbReference>
<dbReference type="Pfam" id="PF17289">
    <property type="entry name" value="Terminase_6C"/>
    <property type="match status" value="1"/>
</dbReference>
<reference evidence="3 4" key="1">
    <citation type="submission" date="2016-11" db="EMBL/GenBank/DDBJ databases">
        <authorList>
            <person name="Jaros S."/>
            <person name="Januszkiewicz K."/>
            <person name="Wedrychowicz H."/>
        </authorList>
    </citation>
    <scope>NUCLEOTIDE SEQUENCE [LARGE SCALE GENOMIC DNA]</scope>
    <source>
        <strain evidence="3 4">GAS138</strain>
    </source>
</reference>
<evidence type="ECO:0000256" key="1">
    <source>
        <dbReference type="ARBA" id="ARBA00022612"/>
    </source>
</evidence>
<feature type="domain" description="Terminase large subunit gp17-like C-terminal" evidence="2">
    <location>
        <begin position="308"/>
        <end position="446"/>
    </location>
</feature>
<evidence type="ECO:0000259" key="2">
    <source>
        <dbReference type="Pfam" id="PF17289"/>
    </source>
</evidence>
<organism evidence="3 4">
    <name type="scientific">Bradyrhizobium erythrophlei</name>
    <dbReference type="NCBI Taxonomy" id="1437360"/>
    <lineage>
        <taxon>Bacteria</taxon>
        <taxon>Pseudomonadati</taxon>
        <taxon>Pseudomonadota</taxon>
        <taxon>Alphaproteobacteria</taxon>
        <taxon>Hyphomicrobiales</taxon>
        <taxon>Nitrobacteraceae</taxon>
        <taxon>Bradyrhizobium</taxon>
    </lineage>
</organism>
<evidence type="ECO:0000313" key="4">
    <source>
        <dbReference type="Proteomes" id="UP000189796"/>
    </source>
</evidence>
<dbReference type="InterPro" id="IPR027417">
    <property type="entry name" value="P-loop_NTPase"/>
</dbReference>
<dbReference type="Gene3D" id="3.40.50.300">
    <property type="entry name" value="P-loop containing nucleotide triphosphate hydrolases"/>
    <property type="match status" value="1"/>
</dbReference>
<evidence type="ECO:0000313" key="3">
    <source>
        <dbReference type="EMBL" id="SHG55811.1"/>
    </source>
</evidence>
<dbReference type="RefSeq" id="WP_079601041.1">
    <property type="nucleotide sequence ID" value="NZ_LT670817.1"/>
</dbReference>
<name>A0A1M5KSQ8_9BRAD</name>
<dbReference type="Gene3D" id="3.30.420.240">
    <property type="match status" value="1"/>
</dbReference>
<dbReference type="EMBL" id="LT670817">
    <property type="protein sequence ID" value="SHG55811.1"/>
    <property type="molecule type" value="Genomic_DNA"/>
</dbReference>